<proteinExistence type="predicted"/>
<dbReference type="AlphaFoldDB" id="A0A179DMH8"/>
<reference evidence="1 2" key="2">
    <citation type="submission" date="2016-06" db="EMBL/GenBank/DDBJ databases">
        <title>Pedobacter psychrophilus sp. nov., isolated from Antarctic fragmentary rock.</title>
        <authorList>
            <person name="Svec P."/>
        </authorList>
    </citation>
    <scope>NUCLEOTIDE SEQUENCE [LARGE SCALE GENOMIC DNA]</scope>
    <source>
        <strain evidence="1 2">CCM 8644</strain>
    </source>
</reference>
<evidence type="ECO:0000313" key="1">
    <source>
        <dbReference type="EMBL" id="OAQ42108.1"/>
    </source>
</evidence>
<comment type="caution">
    <text evidence="1">The sequence shown here is derived from an EMBL/GenBank/DDBJ whole genome shotgun (WGS) entry which is preliminary data.</text>
</comment>
<evidence type="ECO:0008006" key="3">
    <source>
        <dbReference type="Google" id="ProtNLM"/>
    </source>
</evidence>
<gene>
    <name evidence="1" type="ORF">A5893_03055</name>
</gene>
<dbReference type="STRING" id="1826909.A5893_03055"/>
<dbReference type="RefSeq" id="WP_068821140.1">
    <property type="nucleotide sequence ID" value="NZ_LWHJ01000011.1"/>
</dbReference>
<protein>
    <recommendedName>
        <fullName evidence="3">Helix-turn-helix domain-containing protein</fullName>
    </recommendedName>
</protein>
<dbReference type="EMBL" id="LWHJ01000011">
    <property type="protein sequence ID" value="OAQ42108.1"/>
    <property type="molecule type" value="Genomic_DNA"/>
</dbReference>
<sequence length="107" mass="12168">METIVNHSNAPLYLGKILDEIRELRNEIAQIPAVKTASLPKYVNINEGAKIVSKSPNALRVQISLGNLKSIKKGSRHYFEREYLENWISGKLDNDKFFDKKKGVTKP</sequence>
<dbReference type="OrthoDB" id="597977at2"/>
<name>A0A179DMH8_9SPHI</name>
<evidence type="ECO:0000313" key="2">
    <source>
        <dbReference type="Proteomes" id="UP000078459"/>
    </source>
</evidence>
<accession>A0A179DMH8</accession>
<keyword evidence="2" id="KW-1185">Reference proteome</keyword>
<organism evidence="1 2">
    <name type="scientific">Pedobacter psychrophilus</name>
    <dbReference type="NCBI Taxonomy" id="1826909"/>
    <lineage>
        <taxon>Bacteria</taxon>
        <taxon>Pseudomonadati</taxon>
        <taxon>Bacteroidota</taxon>
        <taxon>Sphingobacteriia</taxon>
        <taxon>Sphingobacteriales</taxon>
        <taxon>Sphingobacteriaceae</taxon>
        <taxon>Pedobacter</taxon>
    </lineage>
</organism>
<reference evidence="1 2" key="1">
    <citation type="submission" date="2016-04" db="EMBL/GenBank/DDBJ databases">
        <authorList>
            <person name="Evans L.H."/>
            <person name="Alamgir A."/>
            <person name="Owens N."/>
            <person name="Weber N.D."/>
            <person name="Virtaneva K."/>
            <person name="Barbian K."/>
            <person name="Babar A."/>
            <person name="Rosenke K."/>
        </authorList>
    </citation>
    <scope>NUCLEOTIDE SEQUENCE [LARGE SCALE GENOMIC DNA]</scope>
    <source>
        <strain evidence="1 2">CCM 8644</strain>
    </source>
</reference>
<dbReference type="Proteomes" id="UP000078459">
    <property type="component" value="Unassembled WGS sequence"/>
</dbReference>